<evidence type="ECO:0000256" key="2">
    <source>
        <dbReference type="SAM" id="MobiDB-lite"/>
    </source>
</evidence>
<evidence type="ECO:0000313" key="5">
    <source>
        <dbReference type="Proteomes" id="UP000186817"/>
    </source>
</evidence>
<protein>
    <submittedName>
        <fullName evidence="4">Trans-acting enoyl reductase</fullName>
    </submittedName>
</protein>
<dbReference type="OrthoDB" id="10249567at2759"/>
<dbReference type="Pfam" id="PF03435">
    <property type="entry name" value="Sacchrp_dh_NADP"/>
    <property type="match status" value="1"/>
</dbReference>
<keyword evidence="5" id="KW-1185">Reference proteome</keyword>
<dbReference type="SUPFAM" id="SSF51735">
    <property type="entry name" value="NAD(P)-binding Rossmann-fold domains"/>
    <property type="match status" value="1"/>
</dbReference>
<proteinExistence type="inferred from homology"/>
<dbReference type="EMBL" id="LSRX01000911">
    <property type="protein sequence ID" value="OLP86523.1"/>
    <property type="molecule type" value="Genomic_DNA"/>
</dbReference>
<name>A0A1Q9CUD5_SYMMI</name>
<dbReference type="Gene3D" id="3.30.710.10">
    <property type="entry name" value="Potassium Channel Kv1.1, Chain A"/>
    <property type="match status" value="1"/>
</dbReference>
<feature type="region of interest" description="Disordered" evidence="2">
    <location>
        <begin position="472"/>
        <end position="538"/>
    </location>
</feature>
<comment type="caution">
    <text evidence="4">The sequence shown here is derived from an EMBL/GenBank/DDBJ whole genome shotgun (WGS) entry which is preliminary data.</text>
</comment>
<feature type="compositionally biased region" description="Polar residues" evidence="2">
    <location>
        <begin position="510"/>
        <end position="524"/>
    </location>
</feature>
<feature type="domain" description="BTB" evidence="3">
    <location>
        <begin position="837"/>
        <end position="897"/>
    </location>
</feature>
<reference evidence="4 5" key="1">
    <citation type="submission" date="2016-02" db="EMBL/GenBank/DDBJ databases">
        <title>Genome analysis of coral dinoflagellate symbionts highlights evolutionary adaptations to a symbiotic lifestyle.</title>
        <authorList>
            <person name="Aranda M."/>
            <person name="Li Y."/>
            <person name="Liew Y.J."/>
            <person name="Baumgarten S."/>
            <person name="Simakov O."/>
            <person name="Wilson M."/>
            <person name="Piel J."/>
            <person name="Ashoor H."/>
            <person name="Bougouffa S."/>
            <person name="Bajic V.B."/>
            <person name="Ryu T."/>
            <person name="Ravasi T."/>
            <person name="Bayer T."/>
            <person name="Micklem G."/>
            <person name="Kim H."/>
            <person name="Bhak J."/>
            <person name="Lajeunesse T.C."/>
            <person name="Voolstra C.R."/>
        </authorList>
    </citation>
    <scope>NUCLEOTIDE SEQUENCE [LARGE SCALE GENOMIC DNA]</scope>
    <source>
        <strain evidence="4 5">CCMP2467</strain>
    </source>
</reference>
<evidence type="ECO:0000313" key="4">
    <source>
        <dbReference type="EMBL" id="OLP86523.1"/>
    </source>
</evidence>
<dbReference type="GO" id="GO:0009247">
    <property type="term" value="P:glycolipid biosynthetic process"/>
    <property type="evidence" value="ECO:0007669"/>
    <property type="project" value="TreeGrafter"/>
</dbReference>
<dbReference type="InterPro" id="IPR051276">
    <property type="entry name" value="Saccharopine_DH-like_oxidrdct"/>
</dbReference>
<dbReference type="InterPro" id="IPR005097">
    <property type="entry name" value="Sacchrp_dh_NADP-bd"/>
</dbReference>
<dbReference type="Pfam" id="PF00651">
    <property type="entry name" value="BTB"/>
    <property type="match status" value="1"/>
</dbReference>
<dbReference type="GO" id="GO:0005886">
    <property type="term" value="C:plasma membrane"/>
    <property type="evidence" value="ECO:0007669"/>
    <property type="project" value="TreeGrafter"/>
</dbReference>
<dbReference type="InterPro" id="IPR000210">
    <property type="entry name" value="BTB/POZ_dom"/>
</dbReference>
<evidence type="ECO:0000259" key="3">
    <source>
        <dbReference type="PROSITE" id="PS50097"/>
    </source>
</evidence>
<dbReference type="PROSITE" id="PS50097">
    <property type="entry name" value="BTB"/>
    <property type="match status" value="1"/>
</dbReference>
<dbReference type="PANTHER" id="PTHR12286">
    <property type="entry name" value="SACCHAROPINE DEHYDROGENASE-LIKE OXIDOREDUCTASE"/>
    <property type="match status" value="1"/>
</dbReference>
<gene>
    <name evidence="4" type="ORF">AK812_SmicGene32349</name>
</gene>
<dbReference type="PANTHER" id="PTHR12286:SF5">
    <property type="entry name" value="SACCHAROPINE DEHYDROGENASE-LIKE OXIDOREDUCTASE"/>
    <property type="match status" value="1"/>
</dbReference>
<dbReference type="Gene3D" id="3.40.50.720">
    <property type="entry name" value="NAD(P)-binding Rossmann-like Domain"/>
    <property type="match status" value="1"/>
</dbReference>
<dbReference type="InterPro" id="IPR036291">
    <property type="entry name" value="NAD(P)-bd_dom_sf"/>
</dbReference>
<dbReference type="InterPro" id="IPR011333">
    <property type="entry name" value="SKP1/BTB/POZ_sf"/>
</dbReference>
<comment type="similarity">
    <text evidence="1">Belongs to the saccharopine dehydrogenase family.</text>
</comment>
<evidence type="ECO:0000256" key="1">
    <source>
        <dbReference type="ARBA" id="ARBA00038048"/>
    </source>
</evidence>
<organism evidence="4 5">
    <name type="scientific">Symbiodinium microadriaticum</name>
    <name type="common">Dinoflagellate</name>
    <name type="synonym">Zooxanthella microadriatica</name>
    <dbReference type="NCBI Taxonomy" id="2951"/>
    <lineage>
        <taxon>Eukaryota</taxon>
        <taxon>Sar</taxon>
        <taxon>Alveolata</taxon>
        <taxon>Dinophyceae</taxon>
        <taxon>Suessiales</taxon>
        <taxon>Symbiodiniaceae</taxon>
        <taxon>Symbiodinium</taxon>
    </lineage>
</organism>
<dbReference type="AlphaFoldDB" id="A0A1Q9CUD5"/>
<dbReference type="SUPFAM" id="SSF54695">
    <property type="entry name" value="POZ domain"/>
    <property type="match status" value="1"/>
</dbReference>
<sequence length="1015" mass="111744">MDFDELDQLDPVELPDDREFSILIWGATGFTGSLTVEHLDSMAKERGLTWAVAGRNLGKLRNLVAHCRSKPGLVHVTGATTFSDVVARSHVVISAAGPYCLLGEAVIEACVKASTHYIDVCGELPWMYDVVQKYHREAQETGVSIVISAGNVSVPEEVLCYSLVRELGPLQSFREYFSQYGGVSGGTLQSQAPPRDGRHEDEDPFCLGGSRTCGTRPEDLDCTTVEVDPWFPHLFLAPAYNSLVASRVVRRSCQLFEQSGELIYGERLSVVVREAQLQKSVAEGLLQQLQPSGDAVERIRVARERGEAPWPGQGPPARTREMYGSEIIGVAQGESGDWAYARWTSGCAYEVSSMAAVSGALILAERRGRERARSGVVTPAYAFHSSRWIDLMLSVPFANGSGRRISLKVVPGKPTDEEFKMQITEKNRRMMQGQQRLLAGELKAWAAPSLPARNCAQPSQAPMQIGDVHAAQAARPGLGREDPTPPCRIADSHGSSVASVALSHPCQGASRMSSATSSQQTPRQWQVPVIPAAPPPSPASPKYAGYAVLGNNLSIRRAMPLTVRRCGKQVHTSADNLEAYQLVDDDLGRLVQWTLGSQQELWEVRFVFTHVCGPNGGTVLGLGFGTADARMEEVDILECESLAVCDAYDGEINILGQSVSKDGLDLCEPSSGTCEEESITAMYDSSQGLLRFTVDSRRCRGQFRVDITKETLRHRELYPTVAFANRKSKVRIELIRCLMAMPVPRDERLLRRDFSTSLAVATEEGGQFRVDITKETLRHRELYPTVAFANRKSKVRIELIRCLMAMPVPRDERLLRRDFSTSLAVATEEGATDFPSGCVIFEVDGRKLRADKFLLAARSEYFERMLHTGMSEGAASRVPIPRASAPAFEAVLRFIYSAGQAGQVLFEHADPLEVLHLSVEFLLEDLTRLCEWKLMQGLTLENALATFGSVVTVRNQVPALVESCIERMQGRMKDVVGSESFKELCRSEVGVRELLLSLDEPLAKRRRTLPGVRPG</sequence>
<dbReference type="CDD" id="cd18186">
    <property type="entry name" value="BTB_POZ_ZBTB_KLHL-like"/>
    <property type="match status" value="1"/>
</dbReference>
<dbReference type="Proteomes" id="UP000186817">
    <property type="component" value="Unassembled WGS sequence"/>
</dbReference>
<accession>A0A1Q9CUD5</accession>
<dbReference type="SMART" id="SM00225">
    <property type="entry name" value="BTB"/>
    <property type="match status" value="1"/>
</dbReference>